<evidence type="ECO:0000313" key="2">
    <source>
        <dbReference type="Proteomes" id="UP000298416"/>
    </source>
</evidence>
<proteinExistence type="predicted"/>
<comment type="caution">
    <text evidence="1">The sequence shown here is derived from an EMBL/GenBank/DDBJ whole genome shotgun (WGS) entry which is preliminary data.</text>
</comment>
<name>A0A8X8W9Q7_SALSN</name>
<accession>A0A8X8W9Q7</accession>
<dbReference type="AlphaFoldDB" id="A0A8X8W9Q7"/>
<keyword evidence="2" id="KW-1185">Reference proteome</keyword>
<reference evidence="1" key="2">
    <citation type="submission" date="2020-08" db="EMBL/GenBank/DDBJ databases">
        <title>Plant Genome Project.</title>
        <authorList>
            <person name="Zhang R.-G."/>
        </authorList>
    </citation>
    <scope>NUCLEOTIDE SEQUENCE</scope>
    <source>
        <strain evidence="1">Huo1</strain>
        <tissue evidence="1">Leaf</tissue>
    </source>
</reference>
<gene>
    <name evidence="1" type="ORF">SASPL_148797</name>
</gene>
<reference evidence="1" key="1">
    <citation type="submission" date="2018-01" db="EMBL/GenBank/DDBJ databases">
        <authorList>
            <person name="Mao J.F."/>
        </authorList>
    </citation>
    <scope>NUCLEOTIDE SEQUENCE</scope>
    <source>
        <strain evidence="1">Huo1</strain>
        <tissue evidence="1">Leaf</tissue>
    </source>
</reference>
<dbReference type="EMBL" id="PNBA02000019">
    <property type="protein sequence ID" value="KAG6391050.1"/>
    <property type="molecule type" value="Genomic_DNA"/>
</dbReference>
<dbReference type="Proteomes" id="UP000298416">
    <property type="component" value="Unassembled WGS sequence"/>
</dbReference>
<protein>
    <submittedName>
        <fullName evidence="1">Uncharacterized protein</fullName>
    </submittedName>
</protein>
<evidence type="ECO:0000313" key="1">
    <source>
        <dbReference type="EMBL" id="KAG6391050.1"/>
    </source>
</evidence>
<sequence>MIWNDLDVTVRVVTYGQGDTKGSARGADGAHKRDTIGTQIGSDAQVTFKFHPTLPFFISHIYSSRLLCSRLWLLKLPYRILRSIMLFGSLKWRDSCKDTAQLLLAESRRI</sequence>
<organism evidence="1">
    <name type="scientific">Salvia splendens</name>
    <name type="common">Scarlet sage</name>
    <dbReference type="NCBI Taxonomy" id="180675"/>
    <lineage>
        <taxon>Eukaryota</taxon>
        <taxon>Viridiplantae</taxon>
        <taxon>Streptophyta</taxon>
        <taxon>Embryophyta</taxon>
        <taxon>Tracheophyta</taxon>
        <taxon>Spermatophyta</taxon>
        <taxon>Magnoliopsida</taxon>
        <taxon>eudicotyledons</taxon>
        <taxon>Gunneridae</taxon>
        <taxon>Pentapetalae</taxon>
        <taxon>asterids</taxon>
        <taxon>lamiids</taxon>
        <taxon>Lamiales</taxon>
        <taxon>Lamiaceae</taxon>
        <taxon>Nepetoideae</taxon>
        <taxon>Mentheae</taxon>
        <taxon>Salviinae</taxon>
        <taxon>Salvia</taxon>
        <taxon>Salvia subgen. Calosphace</taxon>
        <taxon>core Calosphace</taxon>
    </lineage>
</organism>